<proteinExistence type="predicted"/>
<organism evidence="1 2">
    <name type="scientific">Blastomonas marina</name>
    <dbReference type="NCBI Taxonomy" id="1867408"/>
    <lineage>
        <taxon>Bacteria</taxon>
        <taxon>Pseudomonadati</taxon>
        <taxon>Pseudomonadota</taxon>
        <taxon>Alphaproteobacteria</taxon>
        <taxon>Sphingomonadales</taxon>
        <taxon>Sphingomonadaceae</taxon>
        <taxon>Blastomonas</taxon>
    </lineage>
</organism>
<name>A0ABQ1FIW0_9SPHN</name>
<accession>A0ABQ1FIW0</accession>
<dbReference type="EMBL" id="BMID01000028">
    <property type="protein sequence ID" value="GGA14222.1"/>
    <property type="molecule type" value="Genomic_DNA"/>
</dbReference>
<reference evidence="2" key="1">
    <citation type="journal article" date="2019" name="Int. J. Syst. Evol. Microbiol.">
        <title>The Global Catalogue of Microorganisms (GCM) 10K type strain sequencing project: providing services to taxonomists for standard genome sequencing and annotation.</title>
        <authorList>
            <consortium name="The Broad Institute Genomics Platform"/>
            <consortium name="The Broad Institute Genome Sequencing Center for Infectious Disease"/>
            <person name="Wu L."/>
            <person name="Ma J."/>
        </authorList>
    </citation>
    <scope>NUCLEOTIDE SEQUENCE [LARGE SCALE GENOMIC DNA]</scope>
    <source>
        <strain evidence="2">CGMCC 1.15297</strain>
    </source>
</reference>
<comment type="caution">
    <text evidence="1">The sequence shown here is derived from an EMBL/GenBank/DDBJ whole genome shotgun (WGS) entry which is preliminary data.</text>
</comment>
<keyword evidence="2" id="KW-1185">Reference proteome</keyword>
<sequence>MGPPPKGAGSPENDSLNKDCLMLEPQGVLDVNHPSGVDTCTGAVLSSNDSALEVKKNESKGILS</sequence>
<protein>
    <submittedName>
        <fullName evidence="1">Uncharacterized protein</fullName>
    </submittedName>
</protein>
<evidence type="ECO:0000313" key="2">
    <source>
        <dbReference type="Proteomes" id="UP000603317"/>
    </source>
</evidence>
<evidence type="ECO:0000313" key="1">
    <source>
        <dbReference type="EMBL" id="GGA14222.1"/>
    </source>
</evidence>
<gene>
    <name evidence="1" type="ORF">GCM10010923_25250</name>
</gene>
<dbReference type="Proteomes" id="UP000603317">
    <property type="component" value="Unassembled WGS sequence"/>
</dbReference>